<name>A0A445I3W6_GLYSO</name>
<keyword evidence="2" id="KW-1185">Reference proteome</keyword>
<gene>
    <name evidence="1" type="ORF">D0Y65_030503</name>
</gene>
<dbReference type="Proteomes" id="UP000289340">
    <property type="component" value="Chromosome 11"/>
</dbReference>
<evidence type="ECO:0000313" key="1">
    <source>
        <dbReference type="EMBL" id="RZB80811.1"/>
    </source>
</evidence>
<reference evidence="1 2" key="1">
    <citation type="submission" date="2018-09" db="EMBL/GenBank/DDBJ databases">
        <title>A high-quality reference genome of wild soybean provides a powerful tool to mine soybean genomes.</title>
        <authorList>
            <person name="Xie M."/>
            <person name="Chung C.Y.L."/>
            <person name="Li M.-W."/>
            <person name="Wong F.-L."/>
            <person name="Chan T.-F."/>
            <person name="Lam H.-M."/>
        </authorList>
    </citation>
    <scope>NUCLEOTIDE SEQUENCE [LARGE SCALE GENOMIC DNA]</scope>
    <source>
        <strain evidence="2">cv. W05</strain>
        <tissue evidence="1">Hypocotyl of etiolated seedlings</tissue>
    </source>
</reference>
<dbReference type="EMBL" id="QZWG01000011">
    <property type="protein sequence ID" value="RZB80811.1"/>
    <property type="molecule type" value="Genomic_DNA"/>
</dbReference>
<sequence>MLQVNADLDMELNPQAQPWPYQAKSLNRMFGNGLMSSRPEIGNKSNTQNNAENEGFAESQGNEFIPAGFPVGPWDDSAIMSDNMTGLKRFRDEDVKPFSGLNAPESQVEYHWTKVKLNYFVVVEVGLSIGVLVEAVSLYQVQPNTTSRYVLKSLKLQADRDFRSLYNLT</sequence>
<organism evidence="1 2">
    <name type="scientific">Glycine soja</name>
    <name type="common">Wild soybean</name>
    <dbReference type="NCBI Taxonomy" id="3848"/>
    <lineage>
        <taxon>Eukaryota</taxon>
        <taxon>Viridiplantae</taxon>
        <taxon>Streptophyta</taxon>
        <taxon>Embryophyta</taxon>
        <taxon>Tracheophyta</taxon>
        <taxon>Spermatophyta</taxon>
        <taxon>Magnoliopsida</taxon>
        <taxon>eudicotyledons</taxon>
        <taxon>Gunneridae</taxon>
        <taxon>Pentapetalae</taxon>
        <taxon>rosids</taxon>
        <taxon>fabids</taxon>
        <taxon>Fabales</taxon>
        <taxon>Fabaceae</taxon>
        <taxon>Papilionoideae</taxon>
        <taxon>50 kb inversion clade</taxon>
        <taxon>NPAAA clade</taxon>
        <taxon>indigoferoid/millettioid clade</taxon>
        <taxon>Phaseoleae</taxon>
        <taxon>Glycine</taxon>
        <taxon>Glycine subgen. Soja</taxon>
    </lineage>
</organism>
<protein>
    <submittedName>
        <fullName evidence="1">Uncharacterized protein</fullName>
    </submittedName>
</protein>
<comment type="caution">
    <text evidence="1">The sequence shown here is derived from an EMBL/GenBank/DDBJ whole genome shotgun (WGS) entry which is preliminary data.</text>
</comment>
<dbReference type="AlphaFoldDB" id="A0A445I3W6"/>
<accession>A0A445I3W6</accession>
<proteinExistence type="predicted"/>
<evidence type="ECO:0000313" key="2">
    <source>
        <dbReference type="Proteomes" id="UP000289340"/>
    </source>
</evidence>